<dbReference type="EMBL" id="CASHTH010001001">
    <property type="protein sequence ID" value="CAI8010002.1"/>
    <property type="molecule type" value="Genomic_DNA"/>
</dbReference>
<feature type="transmembrane region" description="Helical" evidence="7">
    <location>
        <begin position="206"/>
        <end position="228"/>
    </location>
</feature>
<feature type="transmembrane region" description="Helical" evidence="7">
    <location>
        <begin position="248"/>
        <end position="270"/>
    </location>
</feature>
<evidence type="ECO:0000256" key="2">
    <source>
        <dbReference type="ARBA" id="ARBA00006939"/>
    </source>
</evidence>
<comment type="caution">
    <text evidence="8">The sequence shown here is derived from an EMBL/GenBank/DDBJ whole genome shotgun (WGS) entry which is preliminary data.</text>
</comment>
<comment type="similarity">
    <text evidence="2">Belongs to the ZIP transporter (TC 2.A.5) family.</text>
</comment>
<evidence type="ECO:0000256" key="3">
    <source>
        <dbReference type="ARBA" id="ARBA00022692"/>
    </source>
</evidence>
<keyword evidence="5 7" id="KW-0472">Membrane</keyword>
<dbReference type="GO" id="GO:0005385">
    <property type="term" value="F:zinc ion transmembrane transporter activity"/>
    <property type="evidence" value="ECO:0007669"/>
    <property type="project" value="TreeGrafter"/>
</dbReference>
<evidence type="ECO:0000313" key="8">
    <source>
        <dbReference type="EMBL" id="CAI8010002.1"/>
    </source>
</evidence>
<dbReference type="PANTHER" id="PTHR12191:SF37">
    <property type="entry name" value="ZINC TRANSPORTER FOI"/>
    <property type="match status" value="1"/>
</dbReference>
<evidence type="ECO:0000313" key="9">
    <source>
        <dbReference type="Proteomes" id="UP001174909"/>
    </source>
</evidence>
<feature type="transmembrane region" description="Helical" evidence="7">
    <location>
        <begin position="282"/>
        <end position="301"/>
    </location>
</feature>
<reference evidence="8" key="1">
    <citation type="submission" date="2023-03" db="EMBL/GenBank/DDBJ databases">
        <authorList>
            <person name="Steffen K."/>
            <person name="Cardenas P."/>
        </authorList>
    </citation>
    <scope>NUCLEOTIDE SEQUENCE</scope>
</reference>
<feature type="region of interest" description="Disordered" evidence="6">
    <location>
        <begin position="126"/>
        <end position="164"/>
    </location>
</feature>
<evidence type="ECO:0000256" key="5">
    <source>
        <dbReference type="ARBA" id="ARBA00023136"/>
    </source>
</evidence>
<dbReference type="InterPro" id="IPR003689">
    <property type="entry name" value="ZIP"/>
</dbReference>
<dbReference type="PANTHER" id="PTHR12191">
    <property type="entry name" value="SOLUTE CARRIER FAMILY 39"/>
    <property type="match status" value="1"/>
</dbReference>
<protein>
    <submittedName>
        <fullName evidence="8">Zinc transporter ZIP10</fullName>
    </submittedName>
</protein>
<evidence type="ECO:0000256" key="4">
    <source>
        <dbReference type="ARBA" id="ARBA00022989"/>
    </source>
</evidence>
<sequence>MIFIISLLSLLGVVIVPLIRQNSRLLLVYKHLISLLIAMGVAALTTDALLHLIPNAIGIHSHDSGDIHKEIDERDVVWKMCAVLAGALSFFLLELLLHSCTARFGHTHSHGLLESTRLSSESLLLNHKSQPEGPGGEGKEEAPPSDKTEVMGDKPLSEHDYGTVGRNDANTTYHTAPGCLSPVTSIKPLAWVIIIGDGMHNLTDGLAVGVAISQSLGLGLSTAMAILFHEIPHELSDYAILLHTGMSWYKALFLNFASALTSVLGFFVGVAIGTDSEESEEWLLAVIAGQFLYIALVDLLPELLHSKEEGLQKVLQVIMSVLGLAVGFSVLLVIALFEDTINVSVN</sequence>
<name>A0AA35WE33_GEOBA</name>
<feature type="compositionally biased region" description="Basic and acidic residues" evidence="6">
    <location>
        <begin position="137"/>
        <end position="161"/>
    </location>
</feature>
<evidence type="ECO:0000256" key="7">
    <source>
        <dbReference type="SAM" id="Phobius"/>
    </source>
</evidence>
<dbReference type="GO" id="GO:0005886">
    <property type="term" value="C:plasma membrane"/>
    <property type="evidence" value="ECO:0007669"/>
    <property type="project" value="TreeGrafter"/>
</dbReference>
<dbReference type="GO" id="GO:0140410">
    <property type="term" value="F:monoatomic cation:bicarbonate symporter activity"/>
    <property type="evidence" value="ECO:0007669"/>
    <property type="project" value="TreeGrafter"/>
</dbReference>
<organism evidence="8 9">
    <name type="scientific">Geodia barretti</name>
    <name type="common">Barrett's horny sponge</name>
    <dbReference type="NCBI Taxonomy" id="519541"/>
    <lineage>
        <taxon>Eukaryota</taxon>
        <taxon>Metazoa</taxon>
        <taxon>Porifera</taxon>
        <taxon>Demospongiae</taxon>
        <taxon>Heteroscleromorpha</taxon>
        <taxon>Tetractinellida</taxon>
        <taxon>Astrophorina</taxon>
        <taxon>Geodiidae</taxon>
        <taxon>Geodia</taxon>
    </lineage>
</organism>
<evidence type="ECO:0000256" key="6">
    <source>
        <dbReference type="SAM" id="MobiDB-lite"/>
    </source>
</evidence>
<feature type="transmembrane region" description="Helical" evidence="7">
    <location>
        <begin position="76"/>
        <end position="97"/>
    </location>
</feature>
<dbReference type="GO" id="GO:0071578">
    <property type="term" value="P:zinc ion import across plasma membrane"/>
    <property type="evidence" value="ECO:0007669"/>
    <property type="project" value="TreeGrafter"/>
</dbReference>
<dbReference type="Pfam" id="PF02535">
    <property type="entry name" value="Zip"/>
    <property type="match status" value="1"/>
</dbReference>
<gene>
    <name evidence="8" type="ORF">GBAR_LOCUS6652</name>
</gene>
<dbReference type="GO" id="GO:0030003">
    <property type="term" value="P:intracellular monoatomic cation homeostasis"/>
    <property type="evidence" value="ECO:0007669"/>
    <property type="project" value="TreeGrafter"/>
</dbReference>
<feature type="transmembrane region" description="Helical" evidence="7">
    <location>
        <begin position="313"/>
        <end position="337"/>
    </location>
</feature>
<keyword evidence="9" id="KW-1185">Reference proteome</keyword>
<comment type="subcellular location">
    <subcellularLocation>
        <location evidence="1">Membrane</location>
        <topology evidence="1">Multi-pass membrane protein</topology>
    </subcellularLocation>
</comment>
<feature type="transmembrane region" description="Helical" evidence="7">
    <location>
        <begin position="31"/>
        <end position="55"/>
    </location>
</feature>
<dbReference type="AlphaFoldDB" id="A0AA35WE33"/>
<dbReference type="Proteomes" id="UP001174909">
    <property type="component" value="Unassembled WGS sequence"/>
</dbReference>
<proteinExistence type="inferred from homology"/>
<keyword evidence="4 7" id="KW-1133">Transmembrane helix</keyword>
<keyword evidence="3 7" id="KW-0812">Transmembrane</keyword>
<accession>A0AA35WE33</accession>
<evidence type="ECO:0000256" key="1">
    <source>
        <dbReference type="ARBA" id="ARBA00004141"/>
    </source>
</evidence>
<dbReference type="InterPro" id="IPR050799">
    <property type="entry name" value="ZIP_Transporter"/>
</dbReference>